<protein>
    <submittedName>
        <fullName evidence="1">Uncharacterized protein</fullName>
    </submittedName>
</protein>
<dbReference type="RefSeq" id="XP_018041484.1">
    <property type="nucleotide sequence ID" value="XM_018180033.1"/>
</dbReference>
<accession>A0A177CWK7</accession>
<name>A0A177CWK7_9PLEO</name>
<reference evidence="1 2" key="1">
    <citation type="submission" date="2016-05" db="EMBL/GenBank/DDBJ databases">
        <title>Comparative analysis of secretome profiles of manganese(II)-oxidizing ascomycete fungi.</title>
        <authorList>
            <consortium name="DOE Joint Genome Institute"/>
            <person name="Zeiner C.A."/>
            <person name="Purvine S.O."/>
            <person name="Zink E.M."/>
            <person name="Wu S."/>
            <person name="Pasa-Tolic L."/>
            <person name="Chaput D.L."/>
            <person name="Haridas S."/>
            <person name="Grigoriev I.V."/>
            <person name="Santelli C.M."/>
            <person name="Hansel C.M."/>
        </authorList>
    </citation>
    <scope>NUCLEOTIDE SEQUENCE [LARGE SCALE GENOMIC DNA]</scope>
    <source>
        <strain evidence="1 2">AP3s5-JAC2a</strain>
    </source>
</reference>
<dbReference type="Proteomes" id="UP000077069">
    <property type="component" value="Unassembled WGS sequence"/>
</dbReference>
<dbReference type="InParanoid" id="A0A177CWK7"/>
<gene>
    <name evidence="1" type="ORF">CC84DRAFT_1173401</name>
</gene>
<sequence>MSGRMHGGGKGADSSVHRVFWLYVPHLPDRSYLNCVMSLRERLFSKAFRPILTTLVSGLLDILHVLIPQGVLCALESKSSSPRNGMHDRCSVSMQHDRVTSRSRDKQRQLHLLKAVTYGPLQAHVPIFRGVAHGKVSSPSCVASFALIYFFLVGLSTTARNVIHQLLPALAPAPQQDTIVDFDNADAEDIERGTWQWLTPWSITLGRPNARHALSVRQSYQFRFGWYSIARGRDEDATLDADYIDSLGEMGRGELASDLVGRLSRVVRAMSEEERAARQEGLRRELGVLIRPEWVGRAEETAGGADTLGALGGGAGGIPPLWADPWWTAAGSFPGAGGARPPWREV</sequence>
<dbReference type="AlphaFoldDB" id="A0A177CWK7"/>
<evidence type="ECO:0000313" key="1">
    <source>
        <dbReference type="EMBL" id="OAG11119.1"/>
    </source>
</evidence>
<proteinExistence type="predicted"/>
<keyword evidence="2" id="KW-1185">Reference proteome</keyword>
<evidence type="ECO:0000313" key="2">
    <source>
        <dbReference type="Proteomes" id="UP000077069"/>
    </source>
</evidence>
<dbReference type="GeneID" id="28763519"/>
<dbReference type="EMBL" id="KV441549">
    <property type="protein sequence ID" value="OAG11119.1"/>
    <property type="molecule type" value="Genomic_DNA"/>
</dbReference>
<organism evidence="1 2">
    <name type="scientific">Paraphaeosphaeria sporulosa</name>
    <dbReference type="NCBI Taxonomy" id="1460663"/>
    <lineage>
        <taxon>Eukaryota</taxon>
        <taxon>Fungi</taxon>
        <taxon>Dikarya</taxon>
        <taxon>Ascomycota</taxon>
        <taxon>Pezizomycotina</taxon>
        <taxon>Dothideomycetes</taxon>
        <taxon>Pleosporomycetidae</taxon>
        <taxon>Pleosporales</taxon>
        <taxon>Massarineae</taxon>
        <taxon>Didymosphaeriaceae</taxon>
        <taxon>Paraphaeosphaeria</taxon>
    </lineage>
</organism>